<dbReference type="SUPFAM" id="SSF51735">
    <property type="entry name" value="NAD(P)-binding Rossmann-fold domains"/>
    <property type="match status" value="1"/>
</dbReference>
<gene>
    <name evidence="3" type="ORF">AN477_14030</name>
</gene>
<dbReference type="PRINTS" id="PR00081">
    <property type="entry name" value="GDHRDH"/>
</dbReference>
<evidence type="ECO:0000313" key="3">
    <source>
        <dbReference type="EMBL" id="KPV43062.1"/>
    </source>
</evidence>
<evidence type="ECO:0000313" key="4">
    <source>
        <dbReference type="Proteomes" id="UP000050482"/>
    </source>
</evidence>
<comment type="caution">
    <text evidence="3">The sequence shown here is derived from an EMBL/GenBank/DDBJ whole genome shotgun (WGS) entry which is preliminary data.</text>
</comment>
<evidence type="ECO:0000256" key="2">
    <source>
        <dbReference type="ARBA" id="ARBA00023002"/>
    </source>
</evidence>
<sequence length="238" mass="24999">MSLENHRVVIVGGTSGIGLAVAKAFLNRGADVIVASRSEEKIQAAKTELGERASGHVLDFRNEENVKAFFETVGEFDDLVVTAGDGVMGPFESLPVDEAKSAFDSKFWGQYVTVKAALPHVKKSGSITLTSGVYGQRPPQGASALAAINSAVEGLARGLAVDAAPIRVNVVSPGLVDTPIYSGMEQTAREGMFDAVAQSLLLKHVAKPEEIAEAYVYLAENTFTTGSTMQIEGGALLS</sequence>
<dbReference type="AlphaFoldDB" id="A0A0P9EVN4"/>
<dbReference type="PATRIC" id="fig|471514.4.peg.2167"/>
<dbReference type="GO" id="GO:0016491">
    <property type="term" value="F:oxidoreductase activity"/>
    <property type="evidence" value="ECO:0007669"/>
    <property type="project" value="UniProtKB-KW"/>
</dbReference>
<dbReference type="InterPro" id="IPR036291">
    <property type="entry name" value="NAD(P)-bd_dom_sf"/>
</dbReference>
<dbReference type="OrthoDB" id="9810734at2"/>
<dbReference type="EMBL" id="LJCO01000058">
    <property type="protein sequence ID" value="KPV43062.1"/>
    <property type="molecule type" value="Genomic_DNA"/>
</dbReference>
<accession>A0A0P9EVN4</accession>
<dbReference type="Proteomes" id="UP000050482">
    <property type="component" value="Unassembled WGS sequence"/>
</dbReference>
<dbReference type="NCBIfam" id="NF005449">
    <property type="entry name" value="PRK07041.1"/>
    <property type="match status" value="1"/>
</dbReference>
<dbReference type="PANTHER" id="PTHR43477">
    <property type="entry name" value="DIHYDROANTICAPSIN 7-DEHYDROGENASE"/>
    <property type="match status" value="1"/>
</dbReference>
<name>A0A0P9EVN4_9BACL</name>
<reference evidence="3 4" key="1">
    <citation type="submission" date="2015-09" db="EMBL/GenBank/DDBJ databases">
        <title>Draft genome sequence of Alicyclobacillus ferrooxydans DSM 22381.</title>
        <authorList>
            <person name="Hemp J."/>
        </authorList>
    </citation>
    <scope>NUCLEOTIDE SEQUENCE [LARGE SCALE GENOMIC DNA]</scope>
    <source>
        <strain evidence="3 4">TC-34</strain>
    </source>
</reference>
<dbReference type="RefSeq" id="WP_054969797.1">
    <property type="nucleotide sequence ID" value="NZ_LJCO01000058.1"/>
</dbReference>
<dbReference type="PANTHER" id="PTHR43477:SF1">
    <property type="entry name" value="DIHYDROANTICAPSIN 7-DEHYDROGENASE"/>
    <property type="match status" value="1"/>
</dbReference>
<dbReference type="CDD" id="cd11731">
    <property type="entry name" value="Lin1944_like_SDR_c"/>
    <property type="match status" value="1"/>
</dbReference>
<comment type="similarity">
    <text evidence="1">Belongs to the short-chain dehydrogenases/reductases (SDR) family.</text>
</comment>
<dbReference type="InterPro" id="IPR002347">
    <property type="entry name" value="SDR_fam"/>
</dbReference>
<dbReference type="Pfam" id="PF13561">
    <property type="entry name" value="adh_short_C2"/>
    <property type="match status" value="1"/>
</dbReference>
<evidence type="ECO:0000256" key="1">
    <source>
        <dbReference type="ARBA" id="ARBA00006484"/>
    </source>
</evidence>
<keyword evidence="2" id="KW-0560">Oxidoreductase</keyword>
<dbReference type="STRING" id="471514.AN477_14030"/>
<proteinExistence type="inferred from homology"/>
<keyword evidence="4" id="KW-1185">Reference proteome</keyword>
<organism evidence="3 4">
    <name type="scientific">Alicyclobacillus ferrooxydans</name>
    <dbReference type="NCBI Taxonomy" id="471514"/>
    <lineage>
        <taxon>Bacteria</taxon>
        <taxon>Bacillati</taxon>
        <taxon>Bacillota</taxon>
        <taxon>Bacilli</taxon>
        <taxon>Bacillales</taxon>
        <taxon>Alicyclobacillaceae</taxon>
        <taxon>Alicyclobacillus</taxon>
    </lineage>
</organism>
<dbReference type="InterPro" id="IPR051122">
    <property type="entry name" value="SDR_DHRS6-like"/>
</dbReference>
<protein>
    <submittedName>
        <fullName evidence="3">Short-chain dehydrogenase</fullName>
    </submittedName>
</protein>
<dbReference type="Gene3D" id="3.40.50.720">
    <property type="entry name" value="NAD(P)-binding Rossmann-like Domain"/>
    <property type="match status" value="1"/>
</dbReference>